<sequence length="390" mass="41684">MRARLTPSSQRAAVHLDDRPEPISDRCQEHSVPNVSQHAHGHTVSERYLLHTTLGTGGMASVYQASDAVLGREVAVKVFSSEGSTAAERIDQEREIHLLAQLAHPSLVSVYDAGAHSFDGGEARRFVVMELASDRTLRDLVKSGPLSGFETAVIGAQIADGLAYVHSRSIVHRDVKPANILLTDNAGRDLPFVAKLTDFGIAQFVDGSRFTVEGAVIGTASYLSPEQAKGDALTTASDIYSLGLVLLEAMTGERAFPGTLIESATARIFKDADVPSDLPPEWQELLTVMTSRDPSARPSAEAVTKVLRSLQAETTTIGDTELSTAELLELSEPPASRREARARQRRFRAKATRQRQTRALVVGSVAVGVAALCALSWLIGVLSAGSVIGG</sequence>
<keyword evidence="4 7" id="KW-0547">Nucleotide-binding</keyword>
<keyword evidence="9" id="KW-1133">Transmembrane helix</keyword>
<keyword evidence="9" id="KW-0812">Transmembrane</keyword>
<evidence type="ECO:0000256" key="3">
    <source>
        <dbReference type="ARBA" id="ARBA00022679"/>
    </source>
</evidence>
<keyword evidence="5" id="KW-0418">Kinase</keyword>
<keyword evidence="12" id="KW-1185">Reference proteome</keyword>
<protein>
    <recommendedName>
        <fullName evidence="2">non-specific serine/threonine protein kinase</fullName>
        <ecNumber evidence="2">2.7.11.1</ecNumber>
    </recommendedName>
</protein>
<dbReference type="EMBL" id="CP020715">
    <property type="protein sequence ID" value="ARJ06280.1"/>
    <property type="molecule type" value="Genomic_DNA"/>
</dbReference>
<evidence type="ECO:0000256" key="1">
    <source>
        <dbReference type="ARBA" id="ARBA00010886"/>
    </source>
</evidence>
<dbReference type="CDD" id="cd14014">
    <property type="entry name" value="STKc_PknB_like"/>
    <property type="match status" value="1"/>
</dbReference>
<dbReference type="PROSITE" id="PS50011">
    <property type="entry name" value="PROTEIN_KINASE_DOM"/>
    <property type="match status" value="1"/>
</dbReference>
<evidence type="ECO:0000256" key="4">
    <source>
        <dbReference type="ARBA" id="ARBA00022741"/>
    </source>
</evidence>
<evidence type="ECO:0000256" key="9">
    <source>
        <dbReference type="SAM" id="Phobius"/>
    </source>
</evidence>
<dbReference type="PANTHER" id="PTHR43671:SF13">
    <property type="entry name" value="SERINE_THREONINE-PROTEIN KINASE NEK2"/>
    <property type="match status" value="1"/>
</dbReference>
<dbReference type="InterPro" id="IPR000719">
    <property type="entry name" value="Prot_kinase_dom"/>
</dbReference>
<dbReference type="PANTHER" id="PTHR43671">
    <property type="entry name" value="SERINE/THREONINE-PROTEIN KINASE NEK"/>
    <property type="match status" value="1"/>
</dbReference>
<organism evidence="11 12">
    <name type="scientific">Cnuibacter physcomitrellae</name>
    <dbReference type="NCBI Taxonomy" id="1619308"/>
    <lineage>
        <taxon>Bacteria</taxon>
        <taxon>Bacillati</taxon>
        <taxon>Actinomycetota</taxon>
        <taxon>Actinomycetes</taxon>
        <taxon>Micrococcales</taxon>
        <taxon>Microbacteriaceae</taxon>
        <taxon>Cnuibacter</taxon>
    </lineage>
</organism>
<dbReference type="KEGG" id="cphy:B5808_14480"/>
<dbReference type="InterPro" id="IPR008271">
    <property type="entry name" value="Ser/Thr_kinase_AS"/>
</dbReference>
<dbReference type="EC" id="2.7.11.1" evidence="2"/>
<keyword evidence="6 7" id="KW-0067">ATP-binding</keyword>
<feature type="transmembrane region" description="Helical" evidence="9">
    <location>
        <begin position="360"/>
        <end position="388"/>
    </location>
</feature>
<feature type="region of interest" description="Disordered" evidence="8">
    <location>
        <begin position="1"/>
        <end position="22"/>
    </location>
</feature>
<evidence type="ECO:0000256" key="5">
    <source>
        <dbReference type="ARBA" id="ARBA00022777"/>
    </source>
</evidence>
<feature type="compositionally biased region" description="Polar residues" evidence="8">
    <location>
        <begin position="1"/>
        <end position="11"/>
    </location>
</feature>
<dbReference type="Pfam" id="PF00069">
    <property type="entry name" value="Pkinase"/>
    <property type="match status" value="1"/>
</dbReference>
<keyword evidence="9" id="KW-0472">Membrane</keyword>
<dbReference type="PROSITE" id="PS00107">
    <property type="entry name" value="PROTEIN_KINASE_ATP"/>
    <property type="match status" value="1"/>
</dbReference>
<proteinExistence type="inferred from homology"/>
<dbReference type="SMART" id="SM00220">
    <property type="entry name" value="S_TKc"/>
    <property type="match status" value="1"/>
</dbReference>
<evidence type="ECO:0000256" key="7">
    <source>
        <dbReference type="PROSITE-ProRule" id="PRU10141"/>
    </source>
</evidence>
<dbReference type="SUPFAM" id="SSF56112">
    <property type="entry name" value="Protein kinase-like (PK-like)"/>
    <property type="match status" value="1"/>
</dbReference>
<dbReference type="Proteomes" id="UP000192775">
    <property type="component" value="Chromosome"/>
</dbReference>
<dbReference type="InterPro" id="IPR050660">
    <property type="entry name" value="NEK_Ser/Thr_kinase"/>
</dbReference>
<feature type="binding site" evidence="7">
    <location>
        <position position="77"/>
    </location>
    <ligand>
        <name>ATP</name>
        <dbReference type="ChEBI" id="CHEBI:30616"/>
    </ligand>
</feature>
<dbReference type="GO" id="GO:0005524">
    <property type="term" value="F:ATP binding"/>
    <property type="evidence" value="ECO:0007669"/>
    <property type="project" value="UniProtKB-UniRule"/>
</dbReference>
<evidence type="ECO:0000313" key="12">
    <source>
        <dbReference type="Proteomes" id="UP000192775"/>
    </source>
</evidence>
<evidence type="ECO:0000256" key="6">
    <source>
        <dbReference type="ARBA" id="ARBA00022840"/>
    </source>
</evidence>
<feature type="domain" description="Protein kinase" evidence="10">
    <location>
        <begin position="48"/>
        <end position="310"/>
    </location>
</feature>
<dbReference type="GO" id="GO:0004674">
    <property type="term" value="F:protein serine/threonine kinase activity"/>
    <property type="evidence" value="ECO:0007669"/>
    <property type="project" value="UniProtKB-EC"/>
</dbReference>
<dbReference type="Gene3D" id="3.30.200.20">
    <property type="entry name" value="Phosphorylase Kinase, domain 1"/>
    <property type="match status" value="1"/>
</dbReference>
<gene>
    <name evidence="11" type="ORF">B5808_14480</name>
</gene>
<dbReference type="PROSITE" id="PS00108">
    <property type="entry name" value="PROTEIN_KINASE_ST"/>
    <property type="match status" value="1"/>
</dbReference>
<evidence type="ECO:0000313" key="11">
    <source>
        <dbReference type="EMBL" id="ARJ06280.1"/>
    </source>
</evidence>
<dbReference type="STRING" id="1619308.B5808_14480"/>
<comment type="similarity">
    <text evidence="1">Belongs to the protein kinase superfamily. NEK Ser/Thr protein kinase family. NIMA subfamily.</text>
</comment>
<evidence type="ECO:0000256" key="2">
    <source>
        <dbReference type="ARBA" id="ARBA00012513"/>
    </source>
</evidence>
<dbReference type="InterPro" id="IPR011009">
    <property type="entry name" value="Kinase-like_dom_sf"/>
</dbReference>
<name>A0A1X9LW64_9MICO</name>
<keyword evidence="3" id="KW-0808">Transferase</keyword>
<dbReference type="Gene3D" id="1.10.510.10">
    <property type="entry name" value="Transferase(Phosphotransferase) domain 1"/>
    <property type="match status" value="1"/>
</dbReference>
<evidence type="ECO:0000256" key="8">
    <source>
        <dbReference type="SAM" id="MobiDB-lite"/>
    </source>
</evidence>
<dbReference type="InterPro" id="IPR017441">
    <property type="entry name" value="Protein_kinase_ATP_BS"/>
</dbReference>
<evidence type="ECO:0000259" key="10">
    <source>
        <dbReference type="PROSITE" id="PS50011"/>
    </source>
</evidence>
<accession>A0A1X9LW64</accession>
<reference evidence="11 12" key="1">
    <citation type="submission" date="2017-04" db="EMBL/GenBank/DDBJ databases">
        <authorList>
            <person name="Afonso C.L."/>
            <person name="Miller P.J."/>
            <person name="Scott M.A."/>
            <person name="Spackman E."/>
            <person name="Goraichik I."/>
            <person name="Dimitrov K.M."/>
            <person name="Suarez D.L."/>
            <person name="Swayne D.E."/>
        </authorList>
    </citation>
    <scope>NUCLEOTIDE SEQUENCE [LARGE SCALE GENOMIC DNA]</scope>
    <source>
        <strain evidence="12">XA(T)</strain>
    </source>
</reference>
<dbReference type="AlphaFoldDB" id="A0A1X9LW64"/>